<reference evidence="2 3" key="1">
    <citation type="journal article" date="2016" name="Sci. Rep.">
        <title>Penicillium arizonense, a new, genome sequenced fungal species, reveals a high chemical diversity in secreted metabolites.</title>
        <authorList>
            <person name="Grijseels S."/>
            <person name="Nielsen J.C."/>
            <person name="Randelovic M."/>
            <person name="Nielsen J."/>
            <person name="Nielsen K.F."/>
            <person name="Workman M."/>
            <person name="Frisvad J.C."/>
        </authorList>
    </citation>
    <scope>NUCLEOTIDE SEQUENCE [LARGE SCALE GENOMIC DNA]</scope>
    <source>
        <strain evidence="2 3">CBS 141311</strain>
    </source>
</reference>
<proteinExistence type="predicted"/>
<evidence type="ECO:0000313" key="3">
    <source>
        <dbReference type="Proteomes" id="UP000177622"/>
    </source>
</evidence>
<protein>
    <submittedName>
        <fullName evidence="2">Uncharacterized protein</fullName>
    </submittedName>
</protein>
<dbReference type="RefSeq" id="XP_022485150.1">
    <property type="nucleotide sequence ID" value="XM_022635119.1"/>
</dbReference>
<feature type="region of interest" description="Disordered" evidence="1">
    <location>
        <begin position="355"/>
        <end position="420"/>
    </location>
</feature>
<feature type="region of interest" description="Disordered" evidence="1">
    <location>
        <begin position="55"/>
        <end position="81"/>
    </location>
</feature>
<dbReference type="OrthoDB" id="4158501at2759"/>
<dbReference type="EMBL" id="LXJU01000020">
    <property type="protein sequence ID" value="OGE49699.1"/>
    <property type="molecule type" value="Genomic_DNA"/>
</dbReference>
<feature type="compositionally biased region" description="Polar residues" evidence="1">
    <location>
        <begin position="297"/>
        <end position="306"/>
    </location>
</feature>
<accession>A0A1F5L9T7</accession>
<feature type="compositionally biased region" description="Low complexity" evidence="1">
    <location>
        <begin position="369"/>
        <end position="378"/>
    </location>
</feature>
<comment type="caution">
    <text evidence="2">The sequence shown here is derived from an EMBL/GenBank/DDBJ whole genome shotgun (WGS) entry which is preliminary data.</text>
</comment>
<evidence type="ECO:0000256" key="1">
    <source>
        <dbReference type="SAM" id="MobiDB-lite"/>
    </source>
</evidence>
<gene>
    <name evidence="2" type="ORF">PENARI_c020G11752</name>
</gene>
<dbReference type="GeneID" id="34579853"/>
<sequence>MVPDGKWETALSKLGLKPKRKISDPIPQGDVFSVNASQLCVMSKHSRGLHVVPHYRSPASSTSDNMNPHTPTSSSSLSGSYIDHMPVTPSPSTTFDSISGSSLNPVAMASHIAQSRLATLFSDSEDRIATHKKLSKDCLDAHLQASMTMMDDVVVKVTPKNIVSSKLTLEHIRDGFFQYADSLGDEAKFLELETTDYSKPLPDNGPITYPAKAFGLPKKRPGGMFMDEQVELLPPPWGKSATPKPSVPQPDTPQYHPKQQTDDPYAGLEPKVMKQQTGGYFNNDPNALPRKIPDYSVRTNYSSSSKEPMALKQQGSENFMKEPAASLQQTASYSLPTNESNLNNEKRTLKQQPSSYFMDEPQPSQQEISHYSSSSTYSVREPDALDQQLSDCSLPADDSKELPTGPTSSTPLAKSAIGSKKDPFEDFDPEFIKALNLSTILPANRRLPSHGGPLNPTADDFAPSLQGSGPHTYTVSSDEWVMIQSTPSPLSPTKVVTHGIDNVDEMIHRGVVMRIFTKLYTTAKLMQMILLSYGIEVDDSPNGLMFWIRRSEEHVRCHDIAVLIEIVEHLYYVLYARVVIELANIELCSSVEDENSQRRAHSRTFLLPSADHLYRIVLAFKDVMDSRDICAMLQKDVVEQYQRQYINFATEISNKKGEALYDRFGYRRYVLNIVSNPEGSYCMKWKSLIPFFDTIAPGVIVLLSDKYRTLDPVIVLPDDIPYDELPFINPIQLGPVTCEEETVKDNRLASLAKLNQISIGEQRLQDPSYRPYWLAKGQKCICPSTCRCSDECTCDAARCCPCSERHVRLMTTMRRHDYSGAGFITRVNTAARMHFYGLSFLKHNVTGKVIMDELQTAFDMIEMLICKERHEPVPRAVLRAASRD</sequence>
<dbReference type="Proteomes" id="UP000177622">
    <property type="component" value="Unassembled WGS sequence"/>
</dbReference>
<feature type="region of interest" description="Disordered" evidence="1">
    <location>
        <begin position="233"/>
        <end position="318"/>
    </location>
</feature>
<feature type="compositionally biased region" description="Polar residues" evidence="1">
    <location>
        <begin position="274"/>
        <end position="285"/>
    </location>
</feature>
<feature type="compositionally biased region" description="Polar residues" evidence="1">
    <location>
        <begin position="58"/>
        <end position="72"/>
    </location>
</feature>
<keyword evidence="3" id="KW-1185">Reference proteome</keyword>
<feature type="region of interest" description="Disordered" evidence="1">
    <location>
        <begin position="448"/>
        <end position="468"/>
    </location>
</feature>
<organism evidence="2 3">
    <name type="scientific">Penicillium arizonense</name>
    <dbReference type="NCBI Taxonomy" id="1835702"/>
    <lineage>
        <taxon>Eukaryota</taxon>
        <taxon>Fungi</taxon>
        <taxon>Dikarya</taxon>
        <taxon>Ascomycota</taxon>
        <taxon>Pezizomycotina</taxon>
        <taxon>Eurotiomycetes</taxon>
        <taxon>Eurotiomycetidae</taxon>
        <taxon>Eurotiales</taxon>
        <taxon>Aspergillaceae</taxon>
        <taxon>Penicillium</taxon>
    </lineage>
</organism>
<dbReference type="AlphaFoldDB" id="A0A1F5L9T7"/>
<evidence type="ECO:0000313" key="2">
    <source>
        <dbReference type="EMBL" id="OGE49699.1"/>
    </source>
</evidence>
<name>A0A1F5L9T7_PENAI</name>